<dbReference type="RefSeq" id="WP_160487112.1">
    <property type="nucleotide sequence ID" value="NZ_WUBR01000004.1"/>
</dbReference>
<accession>A0A844XI08</accession>
<sequence length="316" mass="35441">MSQIDILMATYNGARFLPEQLASLENQTHKDWHLLIRDDGSSDATLQIVREWAGRVEQRVTILEDGRSGLGASLNFAALLEGSDAPYFAFCDQDDVWLPEKLEVMLATLLSAEAPSSQPVPALVYSDLRVVDQQLDMISDSYHDFSRRPKLREGRELRQVMLHNVVTGCASLGNAALRAQALPIPAAAVMHDWWLALVAAGTGRLIQMPQPTILYRQHGGNTLGANANDLISQIKYVLRSPALAIGRSRKLLADTQRQTRAFADRYADNLSQHERSILQEYSMLNEGGWPARKTFFLRNRILRDNIMKNLPYFILG</sequence>
<dbReference type="InterPro" id="IPR029044">
    <property type="entry name" value="Nucleotide-diphossugar_trans"/>
</dbReference>
<dbReference type="CDD" id="cd04196">
    <property type="entry name" value="GT_2_like_d"/>
    <property type="match status" value="1"/>
</dbReference>
<dbReference type="PANTHER" id="PTHR22916">
    <property type="entry name" value="GLYCOSYLTRANSFERASE"/>
    <property type="match status" value="1"/>
</dbReference>
<dbReference type="SUPFAM" id="SSF53448">
    <property type="entry name" value="Nucleotide-diphospho-sugar transferases"/>
    <property type="match status" value="1"/>
</dbReference>
<dbReference type="Gene3D" id="3.90.550.10">
    <property type="entry name" value="Spore Coat Polysaccharide Biosynthesis Protein SpsA, Chain A"/>
    <property type="match status" value="1"/>
</dbReference>
<proteinExistence type="predicted"/>
<gene>
    <name evidence="2" type="ORF">GRF63_16290</name>
</gene>
<comment type="caution">
    <text evidence="2">The sequence shown here is derived from an EMBL/GenBank/DDBJ whole genome shotgun (WGS) entry which is preliminary data.</text>
</comment>
<name>A0A844XI08_9SPHN</name>
<dbReference type="Pfam" id="PF00535">
    <property type="entry name" value="Glycos_transf_2"/>
    <property type="match status" value="1"/>
</dbReference>
<dbReference type="GO" id="GO:0016758">
    <property type="term" value="F:hexosyltransferase activity"/>
    <property type="evidence" value="ECO:0007669"/>
    <property type="project" value="UniProtKB-ARBA"/>
</dbReference>
<reference evidence="2 3" key="2">
    <citation type="submission" date="2020-02" db="EMBL/GenBank/DDBJ databases">
        <title>Erythrobacter dongmakensis sp. nov., isolated from a tidal mudflat.</title>
        <authorList>
            <person name="Kim I.S."/>
        </authorList>
    </citation>
    <scope>NUCLEOTIDE SEQUENCE [LARGE SCALE GENOMIC DNA]</scope>
    <source>
        <strain evidence="2 3">GH3-10</strain>
    </source>
</reference>
<evidence type="ECO:0000313" key="3">
    <source>
        <dbReference type="Proteomes" id="UP000461409"/>
    </source>
</evidence>
<dbReference type="EMBL" id="WUBR01000004">
    <property type="protein sequence ID" value="MWV29460.1"/>
    <property type="molecule type" value="Genomic_DNA"/>
</dbReference>
<dbReference type="AlphaFoldDB" id="A0A844XI08"/>
<reference evidence="2 3" key="1">
    <citation type="submission" date="2019-12" db="EMBL/GenBank/DDBJ databases">
        <authorList>
            <person name="Lee S.D."/>
        </authorList>
    </citation>
    <scope>NUCLEOTIDE SEQUENCE [LARGE SCALE GENOMIC DNA]</scope>
    <source>
        <strain evidence="2 3">GH3-10</strain>
    </source>
</reference>
<evidence type="ECO:0000313" key="2">
    <source>
        <dbReference type="EMBL" id="MWV29460.1"/>
    </source>
</evidence>
<feature type="domain" description="Glycosyltransferase 2-like" evidence="1">
    <location>
        <begin position="6"/>
        <end position="132"/>
    </location>
</feature>
<dbReference type="Proteomes" id="UP000461409">
    <property type="component" value="Unassembled WGS sequence"/>
</dbReference>
<organism evidence="2 3">
    <name type="scientific">Aurantiacibacter rhizosphaerae</name>
    <dbReference type="NCBI Taxonomy" id="2691582"/>
    <lineage>
        <taxon>Bacteria</taxon>
        <taxon>Pseudomonadati</taxon>
        <taxon>Pseudomonadota</taxon>
        <taxon>Alphaproteobacteria</taxon>
        <taxon>Sphingomonadales</taxon>
        <taxon>Erythrobacteraceae</taxon>
        <taxon>Aurantiacibacter</taxon>
    </lineage>
</organism>
<keyword evidence="2" id="KW-0808">Transferase</keyword>
<dbReference type="PANTHER" id="PTHR22916:SF3">
    <property type="entry name" value="UDP-GLCNAC:BETAGAL BETA-1,3-N-ACETYLGLUCOSAMINYLTRANSFERASE-LIKE PROTEIN 1"/>
    <property type="match status" value="1"/>
</dbReference>
<evidence type="ECO:0000259" key="1">
    <source>
        <dbReference type="Pfam" id="PF00535"/>
    </source>
</evidence>
<keyword evidence="3" id="KW-1185">Reference proteome</keyword>
<dbReference type="InterPro" id="IPR001173">
    <property type="entry name" value="Glyco_trans_2-like"/>
</dbReference>
<protein>
    <submittedName>
        <fullName evidence="2">Glycosyltransferase</fullName>
    </submittedName>
</protein>